<gene>
    <name evidence="2" type="primary">Cyfip1</name>
    <name evidence="2" type="ORF">CHLHAR_R03369</name>
</gene>
<feature type="compositionally biased region" description="Pro residues" evidence="1">
    <location>
        <begin position="194"/>
        <end position="212"/>
    </location>
</feature>
<dbReference type="OrthoDB" id="10265867at2759"/>
<keyword evidence="3" id="KW-1185">Reference proteome</keyword>
<evidence type="ECO:0000313" key="3">
    <source>
        <dbReference type="Proteomes" id="UP000640999"/>
    </source>
</evidence>
<dbReference type="EMBL" id="WEIW01000268">
    <property type="protein sequence ID" value="NWH32165.1"/>
    <property type="molecule type" value="Genomic_DNA"/>
</dbReference>
<dbReference type="Pfam" id="PF05994">
    <property type="entry name" value="FragX_IP"/>
    <property type="match status" value="1"/>
</dbReference>
<feature type="non-terminal residue" evidence="2">
    <location>
        <position position="1255"/>
    </location>
</feature>
<reference evidence="2" key="1">
    <citation type="submission" date="2019-10" db="EMBL/GenBank/DDBJ databases">
        <title>Bird 10,000 Genomes (B10K) Project - Family phase.</title>
        <authorList>
            <person name="Zhang G."/>
        </authorList>
    </citation>
    <scope>NUCLEOTIDE SEQUENCE</scope>
    <source>
        <strain evidence="2">B10K-IZ-033-78</strain>
        <tissue evidence="2">Muscle</tissue>
    </source>
</reference>
<comment type="caution">
    <text evidence="2">The sequence shown here is derived from an EMBL/GenBank/DDBJ whole genome shotgun (WGS) entry which is preliminary data.</text>
</comment>
<dbReference type="InterPro" id="IPR008081">
    <property type="entry name" value="Cytoplasmic_FMR1-int"/>
</dbReference>
<accession>A0A850UKV3</accession>
<proteinExistence type="predicted"/>
<evidence type="ECO:0000256" key="1">
    <source>
        <dbReference type="SAM" id="MobiDB-lite"/>
    </source>
</evidence>
<name>A0A850UKV3_9CORV</name>
<dbReference type="GO" id="GO:0031267">
    <property type="term" value="F:small GTPase binding"/>
    <property type="evidence" value="ECO:0007669"/>
    <property type="project" value="InterPro"/>
</dbReference>
<dbReference type="GO" id="GO:0030833">
    <property type="term" value="P:regulation of actin filament polymerization"/>
    <property type="evidence" value="ECO:0007669"/>
    <property type="project" value="InterPro"/>
</dbReference>
<feature type="non-terminal residue" evidence="2">
    <location>
        <position position="1"/>
    </location>
</feature>
<dbReference type="Proteomes" id="UP000640999">
    <property type="component" value="Unassembled WGS sequence"/>
</dbReference>
<evidence type="ECO:0000313" key="2">
    <source>
        <dbReference type="EMBL" id="NWH32165.1"/>
    </source>
</evidence>
<dbReference type="PRINTS" id="PR01698">
    <property type="entry name" value="CYTOFMRPINTP"/>
</dbReference>
<protein>
    <submittedName>
        <fullName evidence="2">CYFP1 protein</fullName>
    </submittedName>
</protein>
<feature type="region of interest" description="Disordered" evidence="1">
    <location>
        <begin position="1"/>
        <end position="56"/>
    </location>
</feature>
<feature type="region of interest" description="Disordered" evidence="1">
    <location>
        <begin position="186"/>
        <end position="225"/>
    </location>
</feature>
<sequence>PPPQVTLEDASPPLDLLEELPSPPQQPCIEPPPPPLLYQPNFNTNFEDRNAFVTGPPPYIEQATVHPPPNDPPPEGQEYAIIPPPWRSCSRAIPPPMDENSTVKCNEPPPRVEIYEKTAPPLEPEVTKLMNFMYFQRNAPPPFCGEVRRLCHAERRKDFVSEAYLITLGKFINMFAVLDELKNPPPSVKNDHSAPPPPPPFLRKMADPPPPQESQNLSIPPPNHNKITQQQLEVIPPPEELLADIVPPPVDYYENKMPPPPSEKHMLLPPPFFWVMGSPPHLMDGTVSNIYKLDAKKRINLAKIDKYFKQLQVVPLFGDMQIELARYIKTSAHYEENKSSSSPPPPLCEQMIQITPPHMRFISELAPPRNSEVVPPPGRQEAQKTDAEYRKLFDLSPPPLQLLSQWSPPPMEVYSWKLVHPTDKYSNKDCPDNAEEYERATRYNYTSEEKFALVEVIAMIKGLQVLMGRMESVFNHAIRHTIYAALQDFAQVTLREPLRQAIKKKKNVIQSVLQAIRKTVCDWEAGHEPFNDPALRGEKDPKSGFDIKVPRRAVGPSSTQLYMVRTMLESLIADKSGSKKTLRSSLEGPTILDIEKFHRESFFYTHLINFSETLQQCCDLSQLWFREFFLELTMGRRIQFPIEMSMPWILTDHILETKEASMMEYVLYSLDLYNDSAHYALTKFKKQFLYDEIEAEVNLCFDQFVYKLADQIFAYYKAMAGSLLLDKRLRSECKNQGATIQLLQSNRYETLLKQRHVQLLGRSIDLNRLITQRISAAMYRSMELAIGRFESEDLTSIVELDGLIEINKMTHKLLSRYMTLDSFDAMFREANHNVSAPYGRITLHVFWELNYDFLPNYCYNGSTNRFVRTVLPFSQEFQRDKQPNAQPQYLYGSKALNLAYSSIYSNYRNFVGPPHFKVICRLLGYQGIAVVMEELLKVVKSLLQGTILQYVKTLMEVMPKICRLPRHEYGSPGILEFFHHQLKDIVEYAELKTVCFQNLREVGNAVLFCLLIEQSLSLEEVCDLLHAAPFQNILPRVHVKEGERLDAKMKRLESKYASLHLVPLIERLGTPQQIAIAREGDLLTKERLCCGLSMFEVILTRIRSFLDDPIWRGPLPSNGVMHVDECVEFHRLWSAMQFVYCIPVGTHEFTVEQCFGDGLHWAGCMIIVLLGQQRRFDVLDFCYHLLKVQKHDGKDEVIKNVPLKKMVERIRKFQILNDEIIAILDKYLKSGDGESTPVEHVRCFQPPIHQSLASN</sequence>
<dbReference type="PIRSF" id="PIRSF008153">
    <property type="entry name" value="FMR1_interacting"/>
    <property type="match status" value="1"/>
</dbReference>
<organism evidence="2 3">
    <name type="scientific">Chloropsis hardwickii</name>
    <dbReference type="NCBI Taxonomy" id="667144"/>
    <lineage>
        <taxon>Eukaryota</taxon>
        <taxon>Metazoa</taxon>
        <taxon>Chordata</taxon>
        <taxon>Craniata</taxon>
        <taxon>Vertebrata</taxon>
        <taxon>Euteleostomi</taxon>
        <taxon>Archelosauria</taxon>
        <taxon>Archosauria</taxon>
        <taxon>Dinosauria</taxon>
        <taxon>Saurischia</taxon>
        <taxon>Theropoda</taxon>
        <taxon>Coelurosauria</taxon>
        <taxon>Aves</taxon>
        <taxon>Neognathae</taxon>
        <taxon>Neoaves</taxon>
        <taxon>Telluraves</taxon>
        <taxon>Australaves</taxon>
        <taxon>Passeriformes</taxon>
        <taxon>Corvoidea</taxon>
        <taxon>Irenidae</taxon>
        <taxon>Chloropsis</taxon>
    </lineage>
</organism>
<dbReference type="PANTHER" id="PTHR12195">
    <property type="entry name" value="CYTOPLASMIC FMR1-INTERACTING PROTEIN-RELATED"/>
    <property type="match status" value="1"/>
</dbReference>
<feature type="compositionally biased region" description="Pro residues" evidence="1">
    <location>
        <begin position="21"/>
        <end position="37"/>
    </location>
</feature>
<dbReference type="AlphaFoldDB" id="A0A850UKV3"/>